<dbReference type="InterPro" id="IPR025459">
    <property type="entry name" value="DUF4279"/>
</dbReference>
<evidence type="ECO:0008006" key="3">
    <source>
        <dbReference type="Google" id="ProtNLM"/>
    </source>
</evidence>
<dbReference type="Pfam" id="PF14106">
    <property type="entry name" value="DUF4279"/>
    <property type="match status" value="1"/>
</dbReference>
<dbReference type="EMBL" id="FMAR01000025">
    <property type="protein sequence ID" value="SCC63871.1"/>
    <property type="molecule type" value="Genomic_DNA"/>
</dbReference>
<gene>
    <name evidence="1" type="ORF">GA0116948_12515</name>
</gene>
<reference evidence="1 2" key="1">
    <citation type="submission" date="2016-08" db="EMBL/GenBank/DDBJ databases">
        <authorList>
            <person name="Seilhamer J.J."/>
        </authorList>
    </citation>
    <scope>NUCLEOTIDE SEQUENCE [LARGE SCALE GENOMIC DNA]</scope>
    <source>
        <strain evidence="1 2">A37T2</strain>
    </source>
</reference>
<dbReference type="Proteomes" id="UP000242818">
    <property type="component" value="Unassembled WGS sequence"/>
</dbReference>
<protein>
    <recommendedName>
        <fullName evidence="3">DUF4279 domain-containing protein</fullName>
    </recommendedName>
</protein>
<keyword evidence="2" id="KW-1185">Reference proteome</keyword>
<organism evidence="1 2">
    <name type="scientific">Chitinophaga costaii</name>
    <dbReference type="NCBI Taxonomy" id="1335309"/>
    <lineage>
        <taxon>Bacteria</taxon>
        <taxon>Pseudomonadati</taxon>
        <taxon>Bacteroidota</taxon>
        <taxon>Chitinophagia</taxon>
        <taxon>Chitinophagales</taxon>
        <taxon>Chitinophagaceae</taxon>
        <taxon>Chitinophaga</taxon>
    </lineage>
</organism>
<name>A0A1C4G7X9_9BACT</name>
<dbReference type="AlphaFoldDB" id="A0A1C4G7X9"/>
<accession>A0A1C4G7X9</accession>
<sequence length="141" mass="15903">MAENKKTETKVYLKIHDFDCSIEEITALIGIEPSKAGQKGDLLPKRNIELHRKFSSWVLESGVDIHASVDEHVDALINTITPRIKILKNLIATYNGELTIVVYTHSEYNIGMYIDKVKLGILLDLGVSLDIDIYFLNDTES</sequence>
<proteinExistence type="predicted"/>
<evidence type="ECO:0000313" key="2">
    <source>
        <dbReference type="Proteomes" id="UP000242818"/>
    </source>
</evidence>
<evidence type="ECO:0000313" key="1">
    <source>
        <dbReference type="EMBL" id="SCC63871.1"/>
    </source>
</evidence>